<keyword evidence="11" id="KW-1185">Reference proteome</keyword>
<protein>
    <recommendedName>
        <fullName evidence="6">Large ribosomal subunit protein uL6</fullName>
    </recommendedName>
</protein>
<dbReference type="InParanoid" id="A0A1B1YVC6"/>
<dbReference type="FunFam" id="3.90.930.12:FF:000001">
    <property type="entry name" value="50S ribosomal protein L6"/>
    <property type="match status" value="1"/>
</dbReference>
<evidence type="ECO:0000256" key="7">
    <source>
        <dbReference type="RuleBase" id="RU003869"/>
    </source>
</evidence>
<dbReference type="Proteomes" id="UP000092952">
    <property type="component" value="Chromosome"/>
</dbReference>
<proteinExistence type="inferred from homology"/>
<dbReference type="GO" id="GO:0002181">
    <property type="term" value="P:cytoplasmic translation"/>
    <property type="evidence" value="ECO:0007669"/>
    <property type="project" value="TreeGrafter"/>
</dbReference>
<dbReference type="InterPro" id="IPR002358">
    <property type="entry name" value="Ribosomal_uL6_CS"/>
</dbReference>
<organism evidence="10 11">
    <name type="scientific">Immundisolibacter cernigliae</name>
    <dbReference type="NCBI Taxonomy" id="1810504"/>
    <lineage>
        <taxon>Bacteria</taxon>
        <taxon>Pseudomonadati</taxon>
        <taxon>Pseudomonadota</taxon>
        <taxon>Gammaproteobacteria</taxon>
        <taxon>Immundisolibacterales</taxon>
        <taxon>Immundisolibacteraceae</taxon>
        <taxon>Immundisolibacter</taxon>
    </lineage>
</organism>
<comment type="function">
    <text evidence="6 8">This protein binds to the 23S rRNA, and is important in its secondary structure. It is located near the subunit interface in the base of the L7/L12 stalk, and near the tRNA binding site of the peptidyltransferase center.</text>
</comment>
<comment type="similarity">
    <text evidence="1 6 7">Belongs to the universal ribosomal protein uL6 family.</text>
</comment>
<reference evidence="11" key="1">
    <citation type="submission" date="2016-03" db="EMBL/GenBank/DDBJ databases">
        <title>Complete genome sequence of Solimmundus cernigliae, representing a novel lineage of polycyclic aromatic hydrocarbon degraders within the Gammaproteobacteria.</title>
        <authorList>
            <person name="Singleton D.R."/>
            <person name="Dickey A.N."/>
            <person name="Scholl E.H."/>
            <person name="Wright F.A."/>
            <person name="Aitken M.D."/>
        </authorList>
    </citation>
    <scope>NUCLEOTIDE SEQUENCE [LARGE SCALE GENOMIC DNA]</scope>
    <source>
        <strain evidence="11">TR3.2</strain>
    </source>
</reference>
<dbReference type="InterPro" id="IPR000702">
    <property type="entry name" value="Ribosomal_uL6-like"/>
</dbReference>
<dbReference type="PANTHER" id="PTHR11655:SF14">
    <property type="entry name" value="LARGE RIBOSOMAL SUBUNIT PROTEIN UL6M"/>
    <property type="match status" value="1"/>
</dbReference>
<evidence type="ECO:0000256" key="1">
    <source>
        <dbReference type="ARBA" id="ARBA00009356"/>
    </source>
</evidence>
<dbReference type="GO" id="GO:0003735">
    <property type="term" value="F:structural constituent of ribosome"/>
    <property type="evidence" value="ECO:0007669"/>
    <property type="project" value="UniProtKB-UniRule"/>
</dbReference>
<dbReference type="PANTHER" id="PTHR11655">
    <property type="entry name" value="60S/50S RIBOSOMAL PROTEIN L6/L9"/>
    <property type="match status" value="1"/>
</dbReference>
<keyword evidence="5 6" id="KW-0687">Ribonucleoprotein</keyword>
<name>A0A1B1YVC6_9GAMM</name>
<sequence>MSRVAKNPIPLPKGVEVVVSADHVQVKGAKGSLSQALHRDVEVSNDAGTLRIGVREETTAAWAQAGTARALISNMVKGCSEGFARTLDLVGVGYRVQMKGPVLSIAVGYSHPVEMAVPEGLQVETPTQTQVVVRGADRQRVGQLAANIRAVRPPEPYKGKGIRYSDEVVVRKETKKKK</sequence>
<dbReference type="STRING" id="1810504.PG2T_11770"/>
<keyword evidence="3 6" id="KW-0694">RNA-binding</keyword>
<dbReference type="SUPFAM" id="SSF56053">
    <property type="entry name" value="Ribosomal protein L6"/>
    <property type="match status" value="2"/>
</dbReference>
<dbReference type="InterPro" id="IPR020040">
    <property type="entry name" value="Ribosomal_uL6_a/b-dom"/>
</dbReference>
<dbReference type="GO" id="GO:0022625">
    <property type="term" value="C:cytosolic large ribosomal subunit"/>
    <property type="evidence" value="ECO:0007669"/>
    <property type="project" value="UniProtKB-UniRule"/>
</dbReference>
<evidence type="ECO:0000256" key="2">
    <source>
        <dbReference type="ARBA" id="ARBA00022730"/>
    </source>
</evidence>
<evidence type="ECO:0000256" key="8">
    <source>
        <dbReference type="RuleBase" id="RU003870"/>
    </source>
</evidence>
<dbReference type="EMBL" id="CP014671">
    <property type="protein sequence ID" value="ANX04774.1"/>
    <property type="molecule type" value="Genomic_DNA"/>
</dbReference>
<evidence type="ECO:0000259" key="9">
    <source>
        <dbReference type="Pfam" id="PF00347"/>
    </source>
</evidence>
<evidence type="ECO:0000256" key="4">
    <source>
        <dbReference type="ARBA" id="ARBA00022980"/>
    </source>
</evidence>
<dbReference type="Gene3D" id="3.90.930.12">
    <property type="entry name" value="Ribosomal protein L6, alpha-beta domain"/>
    <property type="match status" value="2"/>
</dbReference>
<dbReference type="HAMAP" id="MF_01365_B">
    <property type="entry name" value="Ribosomal_uL6_B"/>
    <property type="match status" value="1"/>
</dbReference>
<comment type="subunit">
    <text evidence="6">Part of the 50S ribosomal subunit.</text>
</comment>
<dbReference type="AlphaFoldDB" id="A0A1B1YVC6"/>
<dbReference type="NCBIfam" id="TIGR03654">
    <property type="entry name" value="L6_bact"/>
    <property type="match status" value="1"/>
</dbReference>
<evidence type="ECO:0000313" key="10">
    <source>
        <dbReference type="EMBL" id="ANX04774.1"/>
    </source>
</evidence>
<dbReference type="OrthoDB" id="9805007at2"/>
<keyword evidence="2 6" id="KW-0699">rRNA-binding</keyword>
<feature type="domain" description="Large ribosomal subunit protein uL6 alpha-beta" evidence="9">
    <location>
        <begin position="12"/>
        <end position="82"/>
    </location>
</feature>
<accession>A0A1B1YVC6</accession>
<dbReference type="KEGG" id="gbi:PG2T_11770"/>
<feature type="domain" description="Large ribosomal subunit protein uL6 alpha-beta" evidence="9">
    <location>
        <begin position="90"/>
        <end position="164"/>
    </location>
</feature>
<dbReference type="InterPro" id="IPR036789">
    <property type="entry name" value="Ribosomal_uL6-like_a/b-dom_sf"/>
</dbReference>
<dbReference type="Pfam" id="PF00347">
    <property type="entry name" value="Ribosomal_L6"/>
    <property type="match status" value="2"/>
</dbReference>
<dbReference type="FunCoup" id="A0A1B1YVC6">
    <property type="interactions" value="672"/>
</dbReference>
<dbReference type="PROSITE" id="PS00525">
    <property type="entry name" value="RIBOSOMAL_L6_1"/>
    <property type="match status" value="1"/>
</dbReference>
<evidence type="ECO:0000256" key="5">
    <source>
        <dbReference type="ARBA" id="ARBA00023274"/>
    </source>
</evidence>
<dbReference type="RefSeq" id="WP_068805667.1">
    <property type="nucleotide sequence ID" value="NZ_CP014671.1"/>
</dbReference>
<dbReference type="FunFam" id="3.90.930.12:FF:000002">
    <property type="entry name" value="50S ribosomal protein L6"/>
    <property type="match status" value="1"/>
</dbReference>
<gene>
    <name evidence="6" type="primary">rplF</name>
    <name evidence="10" type="ORF">PG2T_11770</name>
</gene>
<evidence type="ECO:0000313" key="11">
    <source>
        <dbReference type="Proteomes" id="UP000092952"/>
    </source>
</evidence>
<dbReference type="PIRSF" id="PIRSF002162">
    <property type="entry name" value="Ribosomal_L6"/>
    <property type="match status" value="1"/>
</dbReference>
<dbReference type="PRINTS" id="PR00059">
    <property type="entry name" value="RIBOSOMALL6"/>
</dbReference>
<evidence type="ECO:0000256" key="3">
    <source>
        <dbReference type="ARBA" id="ARBA00022884"/>
    </source>
</evidence>
<keyword evidence="4 6" id="KW-0689">Ribosomal protein</keyword>
<dbReference type="GO" id="GO:0019843">
    <property type="term" value="F:rRNA binding"/>
    <property type="evidence" value="ECO:0007669"/>
    <property type="project" value="UniProtKB-UniRule"/>
</dbReference>
<evidence type="ECO:0000256" key="6">
    <source>
        <dbReference type="HAMAP-Rule" id="MF_01365"/>
    </source>
</evidence>
<dbReference type="InterPro" id="IPR019906">
    <property type="entry name" value="Ribosomal_uL6_bac-type"/>
</dbReference>